<evidence type="ECO:0000256" key="2">
    <source>
        <dbReference type="SAM" id="Phobius"/>
    </source>
</evidence>
<dbReference type="Pfam" id="PF00226">
    <property type="entry name" value="DnaJ"/>
    <property type="match status" value="1"/>
</dbReference>
<keyword evidence="2" id="KW-0472">Membrane</keyword>
<comment type="caution">
    <text evidence="4">The sequence shown here is derived from an EMBL/GenBank/DDBJ whole genome shotgun (WGS) entry which is preliminary data.</text>
</comment>
<feature type="transmembrane region" description="Helical" evidence="2">
    <location>
        <begin position="12"/>
        <end position="31"/>
    </location>
</feature>
<feature type="domain" description="J" evidence="3">
    <location>
        <begin position="78"/>
        <end position="145"/>
    </location>
</feature>
<dbReference type="PRINTS" id="PR00625">
    <property type="entry name" value="JDOMAIN"/>
</dbReference>
<keyword evidence="1" id="KW-0143">Chaperone</keyword>
<feature type="transmembrane region" description="Helical" evidence="2">
    <location>
        <begin position="193"/>
        <end position="211"/>
    </location>
</feature>
<keyword evidence="2" id="KW-1133">Transmembrane helix</keyword>
<dbReference type="Proteomes" id="UP001305779">
    <property type="component" value="Unassembled WGS sequence"/>
</dbReference>
<proteinExistence type="predicted"/>
<accession>A0ABR0ERF2</accession>
<dbReference type="EMBL" id="JAXOVC010000003">
    <property type="protein sequence ID" value="KAK4503706.1"/>
    <property type="molecule type" value="Genomic_DNA"/>
</dbReference>
<dbReference type="SUPFAM" id="SSF46565">
    <property type="entry name" value="Chaperone J-domain"/>
    <property type="match status" value="1"/>
</dbReference>
<protein>
    <recommendedName>
        <fullName evidence="3">J domain-containing protein</fullName>
    </recommendedName>
</protein>
<dbReference type="InterPro" id="IPR001623">
    <property type="entry name" value="DnaJ_domain"/>
</dbReference>
<evidence type="ECO:0000256" key="1">
    <source>
        <dbReference type="ARBA" id="ARBA00023186"/>
    </source>
</evidence>
<dbReference type="PANTHER" id="PTHR44360:SF1">
    <property type="entry name" value="DNAJ HOMOLOG SUBFAMILY B MEMBER 9"/>
    <property type="match status" value="1"/>
</dbReference>
<evidence type="ECO:0000259" key="3">
    <source>
        <dbReference type="PROSITE" id="PS50076"/>
    </source>
</evidence>
<dbReference type="InterPro" id="IPR036869">
    <property type="entry name" value="J_dom_sf"/>
</dbReference>
<sequence length="366" mass="41392">MSTNSLVSLAGWYFLPSLVTGYVQTALYAIFIRAGDPKPAPGSPAFIKHRRWIQITCIVLYLLYTIYEADYQLLKEGDFYTLLNVPHSADDRTIQSKFRRLTVQYHPDKASLADKPAYEQIYIRLKLARDTLVDPAKRFAYDRFGSDMLSWQKSTTIRDFVYAGLQQLGVYYIGSATGLVLLSVLGYLKQGTYWRYFAVGTLFVIELYTITRPTFPLVLTHVLNPILVRTGFRNPYLPYQLISLLRKMTLTFFIAMSQLGPLLQDAQQTAQAAASDGSGGVSPKLLDRLDGVTAAADQEITRLMGLELMPFATEPSVARDLRSTIKEWLVQNTVRNDPEVKGAVTRVLERRRREGEGQVPVPDNRE</sequence>
<dbReference type="InterPro" id="IPR051948">
    <property type="entry name" value="Hsp70_co-chaperone_J-domain"/>
</dbReference>
<dbReference type="CDD" id="cd06257">
    <property type="entry name" value="DnaJ"/>
    <property type="match status" value="1"/>
</dbReference>
<dbReference type="SMART" id="SM00271">
    <property type="entry name" value="DnaJ"/>
    <property type="match status" value="1"/>
</dbReference>
<feature type="transmembrane region" description="Helical" evidence="2">
    <location>
        <begin position="169"/>
        <end position="188"/>
    </location>
</feature>
<dbReference type="Gene3D" id="1.10.287.110">
    <property type="entry name" value="DnaJ domain"/>
    <property type="match status" value="1"/>
</dbReference>
<evidence type="ECO:0000313" key="5">
    <source>
        <dbReference type="Proteomes" id="UP001305779"/>
    </source>
</evidence>
<reference evidence="4 5" key="1">
    <citation type="journal article" date="2023" name="G3 (Bethesda)">
        <title>A chromosome-level genome assembly of Zasmidium syzygii isolated from banana leaves.</title>
        <authorList>
            <person name="van Westerhoven A.C."/>
            <person name="Mehrabi R."/>
            <person name="Talebi R."/>
            <person name="Steentjes M.B.F."/>
            <person name="Corcolon B."/>
            <person name="Chong P.A."/>
            <person name="Kema G.H.J."/>
            <person name="Seidl M.F."/>
        </authorList>
    </citation>
    <scope>NUCLEOTIDE SEQUENCE [LARGE SCALE GENOMIC DNA]</scope>
    <source>
        <strain evidence="4 5">P124</strain>
    </source>
</reference>
<gene>
    <name evidence="4" type="ORF">PRZ48_004621</name>
</gene>
<organism evidence="4 5">
    <name type="scientific">Zasmidium cellare</name>
    <name type="common">Wine cellar mold</name>
    <name type="synonym">Racodium cellare</name>
    <dbReference type="NCBI Taxonomy" id="395010"/>
    <lineage>
        <taxon>Eukaryota</taxon>
        <taxon>Fungi</taxon>
        <taxon>Dikarya</taxon>
        <taxon>Ascomycota</taxon>
        <taxon>Pezizomycotina</taxon>
        <taxon>Dothideomycetes</taxon>
        <taxon>Dothideomycetidae</taxon>
        <taxon>Mycosphaerellales</taxon>
        <taxon>Mycosphaerellaceae</taxon>
        <taxon>Zasmidium</taxon>
    </lineage>
</organism>
<evidence type="ECO:0000313" key="4">
    <source>
        <dbReference type="EMBL" id="KAK4503706.1"/>
    </source>
</evidence>
<name>A0ABR0ERF2_ZASCE</name>
<dbReference type="PANTHER" id="PTHR44360">
    <property type="entry name" value="DNAJ HOMOLOG SUBFAMILY B MEMBER 9"/>
    <property type="match status" value="1"/>
</dbReference>
<keyword evidence="5" id="KW-1185">Reference proteome</keyword>
<dbReference type="PROSITE" id="PS50076">
    <property type="entry name" value="DNAJ_2"/>
    <property type="match status" value="1"/>
</dbReference>
<feature type="transmembrane region" description="Helical" evidence="2">
    <location>
        <begin position="52"/>
        <end position="67"/>
    </location>
</feature>
<keyword evidence="2" id="KW-0812">Transmembrane</keyword>